<dbReference type="InterPro" id="IPR007379">
    <property type="entry name" value="Tim44-like_dom"/>
</dbReference>
<comment type="caution">
    <text evidence="10">The sequence shown here is derived from an EMBL/GenBank/DDBJ whole genome shotgun (WGS) entry which is preliminary data.</text>
</comment>
<dbReference type="GO" id="GO:1990904">
    <property type="term" value="C:ribonucleoprotein complex"/>
    <property type="evidence" value="ECO:0007669"/>
    <property type="project" value="UniProtKB-KW"/>
</dbReference>
<dbReference type="InterPro" id="IPR051975">
    <property type="entry name" value="mtLSU_mL45"/>
</dbReference>
<protein>
    <recommendedName>
        <fullName evidence="7">Large ribosomal subunit protein mL45</fullName>
    </recommendedName>
    <alternativeName>
        <fullName evidence="8">39S ribosomal protein L45, mitochondrial</fullName>
    </alternativeName>
</protein>
<evidence type="ECO:0000313" key="10">
    <source>
        <dbReference type="EMBL" id="CAJ0572551.1"/>
    </source>
</evidence>
<proteinExistence type="inferred from homology"/>
<keyword evidence="3" id="KW-0689">Ribosomal protein</keyword>
<evidence type="ECO:0000256" key="4">
    <source>
        <dbReference type="ARBA" id="ARBA00023128"/>
    </source>
</evidence>
<evidence type="ECO:0000256" key="7">
    <source>
        <dbReference type="ARBA" id="ARBA00039448"/>
    </source>
</evidence>
<dbReference type="PANTHER" id="PTHR28554">
    <property type="entry name" value="39S RIBOSOMAL PROTEIN L45, MITOCHONDRIAL"/>
    <property type="match status" value="1"/>
</dbReference>
<name>A0AA36CNV3_9BILA</name>
<keyword evidence="5" id="KW-0687">Ribonucleoprotein</keyword>
<dbReference type="AlphaFoldDB" id="A0AA36CNV3"/>
<evidence type="ECO:0000256" key="8">
    <source>
        <dbReference type="ARBA" id="ARBA00043031"/>
    </source>
</evidence>
<dbReference type="Gene3D" id="3.10.450.240">
    <property type="match status" value="1"/>
</dbReference>
<dbReference type="PANTHER" id="PTHR28554:SF1">
    <property type="entry name" value="LARGE RIBOSOMAL SUBUNIT PROTEIN ML45"/>
    <property type="match status" value="1"/>
</dbReference>
<dbReference type="SUPFAM" id="SSF54427">
    <property type="entry name" value="NTF2-like"/>
    <property type="match status" value="1"/>
</dbReference>
<accession>A0AA36CNV3</accession>
<dbReference type="EMBL" id="CATQJA010002600">
    <property type="protein sequence ID" value="CAJ0572551.1"/>
    <property type="molecule type" value="Genomic_DNA"/>
</dbReference>
<dbReference type="Proteomes" id="UP001177023">
    <property type="component" value="Unassembled WGS sequence"/>
</dbReference>
<evidence type="ECO:0000313" key="11">
    <source>
        <dbReference type="Proteomes" id="UP001177023"/>
    </source>
</evidence>
<organism evidence="10 11">
    <name type="scientific">Mesorhabditis spiculigera</name>
    <dbReference type="NCBI Taxonomy" id="96644"/>
    <lineage>
        <taxon>Eukaryota</taxon>
        <taxon>Metazoa</taxon>
        <taxon>Ecdysozoa</taxon>
        <taxon>Nematoda</taxon>
        <taxon>Chromadorea</taxon>
        <taxon>Rhabditida</taxon>
        <taxon>Rhabditina</taxon>
        <taxon>Rhabditomorpha</taxon>
        <taxon>Rhabditoidea</taxon>
        <taxon>Rhabditidae</taxon>
        <taxon>Mesorhabditinae</taxon>
        <taxon>Mesorhabditis</taxon>
    </lineage>
</organism>
<evidence type="ECO:0000256" key="3">
    <source>
        <dbReference type="ARBA" id="ARBA00022980"/>
    </source>
</evidence>
<comment type="subcellular location">
    <subcellularLocation>
        <location evidence="1">Mitochondrion</location>
    </subcellularLocation>
</comment>
<dbReference type="Pfam" id="PF04280">
    <property type="entry name" value="Tim44"/>
    <property type="match status" value="1"/>
</dbReference>
<keyword evidence="11" id="KW-1185">Reference proteome</keyword>
<dbReference type="GO" id="GO:0005739">
    <property type="term" value="C:mitochondrion"/>
    <property type="evidence" value="ECO:0007669"/>
    <property type="project" value="UniProtKB-SubCell"/>
</dbReference>
<evidence type="ECO:0000256" key="5">
    <source>
        <dbReference type="ARBA" id="ARBA00023274"/>
    </source>
</evidence>
<dbReference type="GO" id="GO:0005840">
    <property type="term" value="C:ribosome"/>
    <property type="evidence" value="ECO:0007669"/>
    <property type="project" value="UniProtKB-KW"/>
</dbReference>
<evidence type="ECO:0000256" key="2">
    <source>
        <dbReference type="ARBA" id="ARBA00022946"/>
    </source>
</evidence>
<evidence type="ECO:0000256" key="6">
    <source>
        <dbReference type="ARBA" id="ARBA00038073"/>
    </source>
</evidence>
<sequence length="361" mass="41783">MLSRSLFSLRLTPSVLGMVQPQREVHHHMERGDIARYLGLARSNRAKANRNTHVKERRFRKLRGQKTVMIDLPEYEEEQKLNNLPPDQLRLELLKKGINPYKDVSPRNWQEAQVTQTSFYSVIDPYVDLEEKVPLFSTNPVESGKAKFAEVKDRGLHMWHNWRNGTRRINRKEGINFSPKTFGPTAEFVYKEAHEALMSRDRKALHRVATENAFQKMWKDVETGSIKWELVEVVEPHKVVSIRCSDIPVNSGNDVAQVTVRMHTRQKLAVYDRFGKLLVGSEVETRDAVEYVVFENHISVQGSSWRLHDKVYPRWIKPKQGIQRTKVLGDGVSRPEASAPVSLEIVKKIEEQQKQEAKQSS</sequence>
<gene>
    <name evidence="10" type="ORF">MSPICULIGERA_LOCUS10935</name>
</gene>
<feature type="domain" description="Tim44-like" evidence="9">
    <location>
        <begin position="162"/>
        <end position="312"/>
    </location>
</feature>
<keyword evidence="4" id="KW-0496">Mitochondrion</keyword>
<feature type="non-terminal residue" evidence="10">
    <location>
        <position position="361"/>
    </location>
</feature>
<dbReference type="InterPro" id="IPR032710">
    <property type="entry name" value="NTF2-like_dom_sf"/>
</dbReference>
<dbReference type="SMART" id="SM00978">
    <property type="entry name" value="Tim44"/>
    <property type="match status" value="1"/>
</dbReference>
<comment type="similarity">
    <text evidence="6">Belongs to the mitochondrion-specific ribosomal protein mL45 family.</text>
</comment>
<evidence type="ECO:0000256" key="1">
    <source>
        <dbReference type="ARBA" id="ARBA00004173"/>
    </source>
</evidence>
<keyword evidence="2" id="KW-0809">Transit peptide</keyword>
<evidence type="ECO:0000259" key="9">
    <source>
        <dbReference type="SMART" id="SM00978"/>
    </source>
</evidence>
<reference evidence="10" key="1">
    <citation type="submission" date="2023-06" db="EMBL/GenBank/DDBJ databases">
        <authorList>
            <person name="Delattre M."/>
        </authorList>
    </citation>
    <scope>NUCLEOTIDE SEQUENCE</scope>
    <source>
        <strain evidence="10">AF72</strain>
    </source>
</reference>